<accession>A0A4Z0UZE9</accession>
<gene>
    <name evidence="1" type="ORF">EZ315_15580</name>
</gene>
<comment type="caution">
    <text evidence="1">The sequence shown here is derived from an EMBL/GenBank/DDBJ whole genome shotgun (WGS) entry which is preliminary data.</text>
</comment>
<evidence type="ECO:0000313" key="1">
    <source>
        <dbReference type="EMBL" id="TGG35105.1"/>
    </source>
</evidence>
<dbReference type="Proteomes" id="UP000297635">
    <property type="component" value="Unassembled WGS sequence"/>
</dbReference>
<name>A0A4Z0UZE9_9BACT</name>
<dbReference type="EMBL" id="SJSA01000003">
    <property type="protein sequence ID" value="TGG35105.1"/>
    <property type="molecule type" value="Genomic_DNA"/>
</dbReference>
<protein>
    <submittedName>
        <fullName evidence="1">Uncharacterized protein</fullName>
    </submittedName>
</protein>
<sequence>MASTVLSDSIVCSGTNCLIRMNCERYARFREIRRRYAGREHKIPGVISFMSPKYEPSTYTCQKQVKIRNAK</sequence>
<dbReference type="AlphaFoldDB" id="A0A4Z0UZE9"/>
<organism evidence="1 2">
    <name type="scientific">Duncaniella freteri</name>
    <dbReference type="NCBI Taxonomy" id="2530391"/>
    <lineage>
        <taxon>Bacteria</taxon>
        <taxon>Pseudomonadati</taxon>
        <taxon>Bacteroidota</taxon>
        <taxon>Bacteroidia</taxon>
        <taxon>Bacteroidales</taxon>
        <taxon>Muribaculaceae</taxon>
        <taxon>Duncaniella</taxon>
    </lineage>
</organism>
<keyword evidence="1" id="KW-0614">Plasmid</keyword>
<evidence type="ECO:0000313" key="2">
    <source>
        <dbReference type="Proteomes" id="UP000297635"/>
    </source>
</evidence>
<keyword evidence="2" id="KW-1185">Reference proteome</keyword>
<geneLocation type="plasmid" evidence="1">
    <name>pTAA-3-1</name>
</geneLocation>
<proteinExistence type="predicted"/>
<reference evidence="1 2" key="1">
    <citation type="submission" date="2019-02" db="EMBL/GenBank/DDBJ databases">
        <title>Isolation and identification of novel species under the genus Muribaculum.</title>
        <authorList>
            <person name="Miyake S."/>
            <person name="Ding Y."/>
            <person name="Low A."/>
            <person name="Soh M."/>
            <person name="Seedorf H."/>
        </authorList>
    </citation>
    <scope>NUCLEOTIDE SEQUENCE [LARGE SCALE GENOMIC DNA]</scope>
    <source>
        <strain evidence="1 2">TLL-A3</strain>
        <plasmid evidence="1">pTAA-3-1</plasmid>
    </source>
</reference>